<evidence type="ECO:0000313" key="1">
    <source>
        <dbReference type="EMBL" id="DAE08225.1"/>
    </source>
</evidence>
<organism evidence="1">
    <name type="scientific">Siphoviridae sp. ctrgQ8</name>
    <dbReference type="NCBI Taxonomy" id="2825689"/>
    <lineage>
        <taxon>Viruses</taxon>
        <taxon>Duplodnaviria</taxon>
        <taxon>Heunggongvirae</taxon>
        <taxon>Uroviricota</taxon>
        <taxon>Caudoviricetes</taxon>
    </lineage>
</organism>
<sequence length="73" mass="8046">MKGITKAAKQANGRSQACATCPLNRSRGVCLPEIQRVCSDAFIEGFKKGVKLIRKESNDNSMVFLRCNIRSSL</sequence>
<name>A0A8S5PP71_9CAUD</name>
<protein>
    <submittedName>
        <fullName evidence="1">Uncharacterized protein</fullName>
    </submittedName>
</protein>
<reference evidence="1" key="1">
    <citation type="journal article" date="2021" name="Proc. Natl. Acad. Sci. U.S.A.">
        <title>A Catalog of Tens of Thousands of Viruses from Human Metagenomes Reveals Hidden Associations with Chronic Diseases.</title>
        <authorList>
            <person name="Tisza M.J."/>
            <person name="Buck C.B."/>
        </authorList>
    </citation>
    <scope>NUCLEOTIDE SEQUENCE</scope>
    <source>
        <strain evidence="1">CtrgQ8</strain>
    </source>
</reference>
<dbReference type="EMBL" id="BK015466">
    <property type="protein sequence ID" value="DAE08225.1"/>
    <property type="molecule type" value="Genomic_DNA"/>
</dbReference>
<proteinExistence type="predicted"/>
<accession>A0A8S5PP71</accession>